<sequence length="131" mass="15113">MFDLVPLMFSPKMHDLLLMSFTNEDVKAALFQMNPYKSLRIDGTEVGFYQKFWHEIEIEVCHAVLDFLKVMTKRLHSVLGSIIFEEQSTFIPGPLIIDNAMIGFECLNLIKRHKKGKKGFLALKVDMAKAY</sequence>
<dbReference type="EMBL" id="UZAU01000041">
    <property type="status" value="NOT_ANNOTATED_CDS"/>
    <property type="molecule type" value="Genomic_DNA"/>
</dbReference>
<evidence type="ECO:0000313" key="1">
    <source>
        <dbReference type="EnsemblPlants" id="cds.evm.model.01.1595"/>
    </source>
</evidence>
<keyword evidence="2" id="KW-1185">Reference proteome</keyword>
<evidence type="ECO:0008006" key="3">
    <source>
        <dbReference type="Google" id="ProtNLM"/>
    </source>
</evidence>
<organism evidence="1 2">
    <name type="scientific">Cannabis sativa</name>
    <name type="common">Hemp</name>
    <name type="synonym">Marijuana</name>
    <dbReference type="NCBI Taxonomy" id="3483"/>
    <lineage>
        <taxon>Eukaryota</taxon>
        <taxon>Viridiplantae</taxon>
        <taxon>Streptophyta</taxon>
        <taxon>Embryophyta</taxon>
        <taxon>Tracheophyta</taxon>
        <taxon>Spermatophyta</taxon>
        <taxon>Magnoliopsida</taxon>
        <taxon>eudicotyledons</taxon>
        <taxon>Gunneridae</taxon>
        <taxon>Pentapetalae</taxon>
        <taxon>rosids</taxon>
        <taxon>fabids</taxon>
        <taxon>Rosales</taxon>
        <taxon>Cannabaceae</taxon>
        <taxon>Cannabis</taxon>
    </lineage>
</organism>
<dbReference type="AlphaFoldDB" id="A0A803NHR9"/>
<dbReference type="Gramene" id="evm.model.01.1595">
    <property type="protein sequence ID" value="cds.evm.model.01.1595"/>
    <property type="gene ID" value="evm.TU.01.1595"/>
</dbReference>
<dbReference type="Proteomes" id="UP000596661">
    <property type="component" value="Chromosome 1"/>
</dbReference>
<dbReference type="PANTHER" id="PTHR46890:SF48">
    <property type="entry name" value="RNA-DIRECTED DNA POLYMERASE"/>
    <property type="match status" value="1"/>
</dbReference>
<proteinExistence type="predicted"/>
<protein>
    <recommendedName>
        <fullName evidence="3">Reverse transcriptase</fullName>
    </recommendedName>
</protein>
<reference evidence="1" key="2">
    <citation type="submission" date="2021-03" db="UniProtKB">
        <authorList>
            <consortium name="EnsemblPlants"/>
        </authorList>
    </citation>
    <scope>IDENTIFICATION</scope>
</reference>
<dbReference type="EnsemblPlants" id="evm.model.01.1595">
    <property type="protein sequence ID" value="cds.evm.model.01.1595"/>
    <property type="gene ID" value="evm.TU.01.1595"/>
</dbReference>
<reference evidence="1" key="1">
    <citation type="submission" date="2018-11" db="EMBL/GenBank/DDBJ databases">
        <authorList>
            <person name="Grassa J C."/>
        </authorList>
    </citation>
    <scope>NUCLEOTIDE SEQUENCE [LARGE SCALE GENOMIC DNA]</scope>
</reference>
<dbReference type="PANTHER" id="PTHR46890">
    <property type="entry name" value="NON-LTR RETROLELEMENT REVERSE TRANSCRIPTASE-LIKE PROTEIN-RELATED"/>
    <property type="match status" value="1"/>
</dbReference>
<accession>A0A803NHR9</accession>
<dbReference type="InterPro" id="IPR052343">
    <property type="entry name" value="Retrotransposon-Effector_Assoc"/>
</dbReference>
<evidence type="ECO:0000313" key="2">
    <source>
        <dbReference type="Proteomes" id="UP000596661"/>
    </source>
</evidence>
<name>A0A803NHR9_CANSA</name>